<evidence type="ECO:0000313" key="3">
    <source>
        <dbReference type="Proteomes" id="UP000001231"/>
    </source>
</evidence>
<dbReference type="HOGENOM" id="CLU_1480158_0_0_6"/>
<protein>
    <recommendedName>
        <fullName evidence="4">Transmembrane protein</fullName>
    </recommendedName>
</protein>
<evidence type="ECO:0008006" key="4">
    <source>
        <dbReference type="Google" id="ProtNLM"/>
    </source>
</evidence>
<gene>
    <name evidence="2" type="ordered locus">Kkor_2524</name>
</gene>
<dbReference type="eggNOG" id="ENOG5033YQ5">
    <property type="taxonomic scope" value="Bacteria"/>
</dbReference>
<evidence type="ECO:0000313" key="2">
    <source>
        <dbReference type="EMBL" id="ACV27933.1"/>
    </source>
</evidence>
<sequence length="182" mass="21151">MSKKLSEELKDVEDFDLDKPSFEELCKKNHPKQWKVATLLMWLIFIGFVSVSVFNYYTNANQARSILANNQEVAAEVVDSIQILEDGKYTDYSVDLALMVDGSTQQLNLEIPEDIFEENYQDATELKIIYVGPQEYNLKSYYERKSNMFSNWFGILAGYLIVFVLLFIARHYLLKLLCGEQE</sequence>
<keyword evidence="1" id="KW-0812">Transmembrane</keyword>
<keyword evidence="1" id="KW-1133">Transmembrane helix</keyword>
<reference evidence="2 3" key="1">
    <citation type="journal article" date="2009" name="Stand. Genomic Sci.">
        <title>Complete genome sequence of Kangiella koreensis type strain (SW-125).</title>
        <authorList>
            <person name="Han C."/>
            <person name="Sikorski J."/>
            <person name="Lapidus A."/>
            <person name="Nolan M."/>
            <person name="Glavina Del Rio T."/>
            <person name="Tice H."/>
            <person name="Cheng J.F."/>
            <person name="Lucas S."/>
            <person name="Chen F."/>
            <person name="Copeland A."/>
            <person name="Ivanova N."/>
            <person name="Mavromatis K."/>
            <person name="Ovchinnikova G."/>
            <person name="Pati A."/>
            <person name="Bruce D."/>
            <person name="Goodwin L."/>
            <person name="Pitluck S."/>
            <person name="Chen A."/>
            <person name="Palaniappan K."/>
            <person name="Land M."/>
            <person name="Hauser L."/>
            <person name="Chang Y.J."/>
            <person name="Jeffries C.D."/>
            <person name="Chain P."/>
            <person name="Saunders E."/>
            <person name="Brettin T."/>
            <person name="Goker M."/>
            <person name="Tindall B.J."/>
            <person name="Bristow J."/>
            <person name="Eisen J.A."/>
            <person name="Markowitz V."/>
            <person name="Hugenholtz P."/>
            <person name="Kyrpides N.C."/>
            <person name="Klenk H.P."/>
            <person name="Detter J.C."/>
        </authorList>
    </citation>
    <scope>NUCLEOTIDE SEQUENCE [LARGE SCALE GENOMIC DNA]</scope>
    <source>
        <strain evidence="3">DSM 16069 / KCTC 12182 / SW-125</strain>
    </source>
</reference>
<dbReference type="AlphaFoldDB" id="C7R9R4"/>
<dbReference type="KEGG" id="kko:Kkor_2524"/>
<dbReference type="EMBL" id="CP001707">
    <property type="protein sequence ID" value="ACV27933.1"/>
    <property type="molecule type" value="Genomic_DNA"/>
</dbReference>
<feature type="transmembrane region" description="Helical" evidence="1">
    <location>
        <begin position="149"/>
        <end position="169"/>
    </location>
</feature>
<feature type="transmembrane region" description="Helical" evidence="1">
    <location>
        <begin position="36"/>
        <end position="57"/>
    </location>
</feature>
<organism evidence="2 3">
    <name type="scientific">Kangiella koreensis (strain DSM 16069 / JCM 12317 / KCTC 12182 / SW-125)</name>
    <dbReference type="NCBI Taxonomy" id="523791"/>
    <lineage>
        <taxon>Bacteria</taxon>
        <taxon>Pseudomonadati</taxon>
        <taxon>Pseudomonadota</taxon>
        <taxon>Gammaproteobacteria</taxon>
        <taxon>Kangiellales</taxon>
        <taxon>Kangiellaceae</taxon>
        <taxon>Kangiella</taxon>
    </lineage>
</organism>
<dbReference type="OrthoDB" id="7059017at2"/>
<dbReference type="InParanoid" id="C7R9R4"/>
<dbReference type="Proteomes" id="UP000001231">
    <property type="component" value="Chromosome"/>
</dbReference>
<evidence type="ECO:0000256" key="1">
    <source>
        <dbReference type="SAM" id="Phobius"/>
    </source>
</evidence>
<name>C7R9R4_KANKD</name>
<keyword evidence="3" id="KW-1185">Reference proteome</keyword>
<keyword evidence="1" id="KW-0472">Membrane</keyword>
<accession>C7R9R4</accession>
<dbReference type="STRING" id="523791.Kkor_2524"/>
<dbReference type="RefSeq" id="WP_015781538.1">
    <property type="nucleotide sequence ID" value="NC_013166.1"/>
</dbReference>
<proteinExistence type="predicted"/>